<proteinExistence type="predicted"/>
<comment type="caution">
    <text evidence="2">The sequence shown here is derived from an EMBL/GenBank/DDBJ whole genome shotgun (WGS) entry which is preliminary data.</text>
</comment>
<accession>A0ABN1TFF5</accession>
<gene>
    <name evidence="2" type="ORF">GCM10009663_23820</name>
</gene>
<feature type="region of interest" description="Disordered" evidence="1">
    <location>
        <begin position="51"/>
        <end position="80"/>
    </location>
</feature>
<feature type="region of interest" description="Disordered" evidence="1">
    <location>
        <begin position="1"/>
        <end position="21"/>
    </location>
</feature>
<evidence type="ECO:0000313" key="2">
    <source>
        <dbReference type="EMBL" id="GAA1080448.1"/>
    </source>
</evidence>
<dbReference type="Proteomes" id="UP001499987">
    <property type="component" value="Unassembled WGS sequence"/>
</dbReference>
<keyword evidence="3" id="KW-1185">Reference proteome</keyword>
<dbReference type="EMBL" id="BAAALD010000017">
    <property type="protein sequence ID" value="GAA1080448.1"/>
    <property type="molecule type" value="Genomic_DNA"/>
</dbReference>
<evidence type="ECO:0008006" key="4">
    <source>
        <dbReference type="Google" id="ProtNLM"/>
    </source>
</evidence>
<name>A0ABN1TFF5_9ACTN</name>
<evidence type="ECO:0000256" key="1">
    <source>
        <dbReference type="SAM" id="MobiDB-lite"/>
    </source>
</evidence>
<reference evidence="2 3" key="1">
    <citation type="journal article" date="2019" name="Int. J. Syst. Evol. Microbiol.">
        <title>The Global Catalogue of Microorganisms (GCM) 10K type strain sequencing project: providing services to taxonomists for standard genome sequencing and annotation.</title>
        <authorList>
            <consortium name="The Broad Institute Genomics Platform"/>
            <consortium name="The Broad Institute Genome Sequencing Center for Infectious Disease"/>
            <person name="Wu L."/>
            <person name="Ma J."/>
        </authorList>
    </citation>
    <scope>NUCLEOTIDE SEQUENCE [LARGE SCALE GENOMIC DNA]</scope>
    <source>
        <strain evidence="2 3">JCM 13002</strain>
    </source>
</reference>
<evidence type="ECO:0000313" key="3">
    <source>
        <dbReference type="Proteomes" id="UP001499987"/>
    </source>
</evidence>
<organism evidence="2 3">
    <name type="scientific">Kitasatospora arboriphila</name>
    <dbReference type="NCBI Taxonomy" id="258052"/>
    <lineage>
        <taxon>Bacteria</taxon>
        <taxon>Bacillati</taxon>
        <taxon>Actinomycetota</taxon>
        <taxon>Actinomycetes</taxon>
        <taxon>Kitasatosporales</taxon>
        <taxon>Streptomycetaceae</taxon>
        <taxon>Kitasatospora</taxon>
    </lineage>
</organism>
<protein>
    <recommendedName>
        <fullName evidence="4">DNA-binding domain-containing protein</fullName>
    </recommendedName>
</protein>
<sequence>MPEPETRTTRRAGPGVRGGKTWAEAAATARISVRRVARWYVHRRWGHYGRRQVEPDGTAGASPLRCGGPGEPLWTADRHHDNGWSKAFRHQQTTLRA</sequence>